<feature type="transmembrane region" description="Helical" evidence="8">
    <location>
        <begin position="142"/>
        <end position="165"/>
    </location>
</feature>
<evidence type="ECO:0000256" key="8">
    <source>
        <dbReference type="SAM" id="Phobius"/>
    </source>
</evidence>
<keyword evidence="6" id="KW-0067">ATP-binding</keyword>
<keyword evidence="11" id="KW-1185">Reference proteome</keyword>
<dbReference type="InterPro" id="IPR004358">
    <property type="entry name" value="Sig_transdc_His_kin-like_C"/>
</dbReference>
<dbReference type="AlphaFoldDB" id="A0A069RDA0"/>
<dbReference type="PROSITE" id="PS50109">
    <property type="entry name" value="HIS_KIN"/>
    <property type="match status" value="1"/>
</dbReference>
<keyword evidence="4" id="KW-0547">Nucleotide-binding</keyword>
<sequence>MGNLKGVLKTGVIVALASQIYINLFTSDFNISFGLILFPVFLFLFRKLNPYQTGMISALFVYILRIFAFSVRYGEYSTALLAYLPELFSYVSYGIFYHFLNRKNIQTDLTKFFMNLIICDFFSNLIELYVRMQWKLFDSELSIVGMIFMIAIARTTIICIIIVALQYHKILILQQDHENRYRKLLWITSQLKTEMYWMEKNMDHIENVMSNAYSLFENISNDECRDEWADMSVNIARDVHEIKKEYGLIFRGIEEVIDNKLHDSGMNFKDVVKILKDSMLIQASSEGDNISLEFNISENFYTDKHYQLMSIFRNLIMNSMEAIGPRDNGKIVFRHTTDSENHIFSICDNGCGIKTEDSENIFSAGFSTKINYETGQINRGLGLSLVKDIVEKQLGGKIEVNSKHSQGTEFNITILKQILNV</sequence>
<feature type="transmembrane region" description="Helical" evidence="8">
    <location>
        <begin position="112"/>
        <end position="130"/>
    </location>
</feature>
<keyword evidence="8" id="KW-0472">Membrane</keyword>
<feature type="transmembrane region" description="Helical" evidence="8">
    <location>
        <begin position="20"/>
        <end position="44"/>
    </location>
</feature>
<gene>
    <name evidence="10" type="ORF">CLIT_23c04780</name>
</gene>
<dbReference type="InterPro" id="IPR003594">
    <property type="entry name" value="HATPase_dom"/>
</dbReference>
<dbReference type="PANTHER" id="PTHR43065:SF46">
    <property type="entry name" value="C4-DICARBOXYLATE TRANSPORT SENSOR PROTEIN DCTB"/>
    <property type="match status" value="1"/>
</dbReference>
<evidence type="ECO:0000256" key="4">
    <source>
        <dbReference type="ARBA" id="ARBA00022741"/>
    </source>
</evidence>
<keyword evidence="3 10" id="KW-0808">Transferase</keyword>
<dbReference type="InterPro" id="IPR005467">
    <property type="entry name" value="His_kinase_dom"/>
</dbReference>
<dbReference type="SMART" id="SM00387">
    <property type="entry name" value="HATPase_c"/>
    <property type="match status" value="1"/>
</dbReference>
<dbReference type="Pfam" id="PF02518">
    <property type="entry name" value="HATPase_c"/>
    <property type="match status" value="1"/>
</dbReference>
<evidence type="ECO:0000256" key="7">
    <source>
        <dbReference type="ARBA" id="ARBA00023012"/>
    </source>
</evidence>
<evidence type="ECO:0000259" key="9">
    <source>
        <dbReference type="PROSITE" id="PS50109"/>
    </source>
</evidence>
<comment type="caution">
    <text evidence="10">The sequence shown here is derived from an EMBL/GenBank/DDBJ whole genome shotgun (WGS) entry which is preliminary data.</text>
</comment>
<dbReference type="PRINTS" id="PR00344">
    <property type="entry name" value="BCTRLSENSOR"/>
</dbReference>
<dbReference type="GO" id="GO:0000160">
    <property type="term" value="P:phosphorelay signal transduction system"/>
    <property type="evidence" value="ECO:0007669"/>
    <property type="project" value="UniProtKB-KW"/>
</dbReference>
<dbReference type="EMBL" id="JJMM01000026">
    <property type="protein sequence ID" value="KDR94205.1"/>
    <property type="molecule type" value="Genomic_DNA"/>
</dbReference>
<feature type="transmembrane region" description="Helical" evidence="8">
    <location>
        <begin position="80"/>
        <end position="100"/>
    </location>
</feature>
<dbReference type="GO" id="GO:0004673">
    <property type="term" value="F:protein histidine kinase activity"/>
    <property type="evidence" value="ECO:0007669"/>
    <property type="project" value="UniProtKB-EC"/>
</dbReference>
<dbReference type="PANTHER" id="PTHR43065">
    <property type="entry name" value="SENSOR HISTIDINE KINASE"/>
    <property type="match status" value="1"/>
</dbReference>
<accession>A0A069RDA0</accession>
<dbReference type="Proteomes" id="UP000027946">
    <property type="component" value="Unassembled WGS sequence"/>
</dbReference>
<protein>
    <recommendedName>
        <fullName evidence="2">histidine kinase</fullName>
        <ecNumber evidence="2">2.7.13.3</ecNumber>
    </recommendedName>
</protein>
<evidence type="ECO:0000256" key="5">
    <source>
        <dbReference type="ARBA" id="ARBA00022777"/>
    </source>
</evidence>
<dbReference type="STRING" id="1121324.CLIT_23c04780"/>
<proteinExistence type="predicted"/>
<comment type="catalytic activity">
    <reaction evidence="1">
        <text>ATP + protein L-histidine = ADP + protein N-phospho-L-histidine.</text>
        <dbReference type="EC" id="2.7.13.3"/>
    </reaction>
</comment>
<organism evidence="10 11">
    <name type="scientific">Peptoclostridium litorale DSM 5388</name>
    <dbReference type="NCBI Taxonomy" id="1121324"/>
    <lineage>
        <taxon>Bacteria</taxon>
        <taxon>Bacillati</taxon>
        <taxon>Bacillota</taxon>
        <taxon>Clostridia</taxon>
        <taxon>Peptostreptococcales</taxon>
        <taxon>Peptoclostridiaceae</taxon>
        <taxon>Peptoclostridium</taxon>
    </lineage>
</organism>
<keyword evidence="5 10" id="KW-0418">Kinase</keyword>
<feature type="domain" description="Histidine kinase" evidence="9">
    <location>
        <begin position="253"/>
        <end position="418"/>
    </location>
</feature>
<evidence type="ECO:0000256" key="2">
    <source>
        <dbReference type="ARBA" id="ARBA00012438"/>
    </source>
</evidence>
<reference evidence="10 11" key="1">
    <citation type="submission" date="2014-03" db="EMBL/GenBank/DDBJ databases">
        <title>Genome sequence of Clostridium litorale W6, DSM 5388.</title>
        <authorList>
            <person name="Poehlein A."/>
            <person name="Jagirdar A."/>
            <person name="Khonsari B."/>
            <person name="Chibani C.M."/>
            <person name="Gutierrez Gutierrez D.A."/>
            <person name="Davydova E."/>
            <person name="Alghaithi H.S."/>
            <person name="Nair K.P."/>
            <person name="Dhamotharan K."/>
            <person name="Chandran L."/>
            <person name="G W."/>
            <person name="Daniel R."/>
        </authorList>
    </citation>
    <scope>NUCLEOTIDE SEQUENCE [LARGE SCALE GENOMIC DNA]</scope>
    <source>
        <strain evidence="10 11">W6</strain>
    </source>
</reference>
<evidence type="ECO:0000313" key="11">
    <source>
        <dbReference type="Proteomes" id="UP000027946"/>
    </source>
</evidence>
<name>A0A069RDA0_PEPLI</name>
<evidence type="ECO:0000256" key="6">
    <source>
        <dbReference type="ARBA" id="ARBA00022840"/>
    </source>
</evidence>
<keyword evidence="7" id="KW-0902">Two-component regulatory system</keyword>
<feature type="transmembrane region" description="Helical" evidence="8">
    <location>
        <begin position="56"/>
        <end position="74"/>
    </location>
</feature>
<dbReference type="SUPFAM" id="SSF55874">
    <property type="entry name" value="ATPase domain of HSP90 chaperone/DNA topoisomerase II/histidine kinase"/>
    <property type="match status" value="1"/>
</dbReference>
<evidence type="ECO:0000256" key="1">
    <source>
        <dbReference type="ARBA" id="ARBA00000085"/>
    </source>
</evidence>
<dbReference type="GO" id="GO:0005524">
    <property type="term" value="F:ATP binding"/>
    <property type="evidence" value="ECO:0007669"/>
    <property type="project" value="UniProtKB-KW"/>
</dbReference>
<keyword evidence="8" id="KW-0812">Transmembrane</keyword>
<dbReference type="InterPro" id="IPR036890">
    <property type="entry name" value="HATPase_C_sf"/>
</dbReference>
<dbReference type="EC" id="2.7.13.3" evidence="2"/>
<evidence type="ECO:0000256" key="3">
    <source>
        <dbReference type="ARBA" id="ARBA00022679"/>
    </source>
</evidence>
<keyword evidence="8" id="KW-1133">Transmembrane helix</keyword>
<dbReference type="Gene3D" id="3.30.565.10">
    <property type="entry name" value="Histidine kinase-like ATPase, C-terminal domain"/>
    <property type="match status" value="1"/>
</dbReference>
<dbReference type="eggNOG" id="COG3290">
    <property type="taxonomic scope" value="Bacteria"/>
</dbReference>
<evidence type="ECO:0000313" key="10">
    <source>
        <dbReference type="EMBL" id="KDR94205.1"/>
    </source>
</evidence>